<dbReference type="Proteomes" id="UP000324222">
    <property type="component" value="Unassembled WGS sequence"/>
</dbReference>
<comment type="caution">
    <text evidence="1">The sequence shown here is derived from an EMBL/GenBank/DDBJ whole genome shotgun (WGS) entry which is preliminary data.</text>
</comment>
<reference evidence="1 2" key="1">
    <citation type="submission" date="2019-05" db="EMBL/GenBank/DDBJ databases">
        <title>Another draft genome of Portunus trituberculatus and its Hox gene families provides insights of decapod evolution.</title>
        <authorList>
            <person name="Jeong J.-H."/>
            <person name="Song I."/>
            <person name="Kim S."/>
            <person name="Choi T."/>
            <person name="Kim D."/>
            <person name="Ryu S."/>
            <person name="Kim W."/>
        </authorList>
    </citation>
    <scope>NUCLEOTIDE SEQUENCE [LARGE SCALE GENOMIC DNA]</scope>
    <source>
        <tissue evidence="1">Muscle</tissue>
    </source>
</reference>
<accession>A0A5B7HQV8</accession>
<dbReference type="EMBL" id="VSRR010033192">
    <property type="protein sequence ID" value="MPC71607.1"/>
    <property type="molecule type" value="Genomic_DNA"/>
</dbReference>
<dbReference type="OrthoDB" id="529367at2759"/>
<protein>
    <submittedName>
        <fullName evidence="1">Uncharacterized protein</fullName>
    </submittedName>
</protein>
<dbReference type="AlphaFoldDB" id="A0A5B7HQV8"/>
<evidence type="ECO:0000313" key="1">
    <source>
        <dbReference type="EMBL" id="MPC71607.1"/>
    </source>
</evidence>
<gene>
    <name evidence="1" type="ORF">E2C01_065891</name>
</gene>
<sequence>MALSCLFSGCSASRMCQQRRKNHHRSTVSFHQAPPYLRTNPYIIKGYRANLSTLQCFRR</sequence>
<name>A0A5B7HQV8_PORTR</name>
<organism evidence="1 2">
    <name type="scientific">Portunus trituberculatus</name>
    <name type="common">Swimming crab</name>
    <name type="synonym">Neptunus trituberculatus</name>
    <dbReference type="NCBI Taxonomy" id="210409"/>
    <lineage>
        <taxon>Eukaryota</taxon>
        <taxon>Metazoa</taxon>
        <taxon>Ecdysozoa</taxon>
        <taxon>Arthropoda</taxon>
        <taxon>Crustacea</taxon>
        <taxon>Multicrustacea</taxon>
        <taxon>Malacostraca</taxon>
        <taxon>Eumalacostraca</taxon>
        <taxon>Eucarida</taxon>
        <taxon>Decapoda</taxon>
        <taxon>Pleocyemata</taxon>
        <taxon>Brachyura</taxon>
        <taxon>Eubrachyura</taxon>
        <taxon>Portunoidea</taxon>
        <taxon>Portunidae</taxon>
        <taxon>Portuninae</taxon>
        <taxon>Portunus</taxon>
    </lineage>
</organism>
<evidence type="ECO:0000313" key="2">
    <source>
        <dbReference type="Proteomes" id="UP000324222"/>
    </source>
</evidence>
<proteinExistence type="predicted"/>
<keyword evidence="2" id="KW-1185">Reference proteome</keyword>